<accession>A0A3P3RGH7</accession>
<evidence type="ECO:0000313" key="2">
    <source>
        <dbReference type="Proteomes" id="UP000282322"/>
    </source>
</evidence>
<dbReference type="InterPro" id="IPR045940">
    <property type="entry name" value="DUF6360"/>
</dbReference>
<proteinExistence type="predicted"/>
<dbReference type="OrthoDB" id="156156at2157"/>
<dbReference type="Pfam" id="PF19887">
    <property type="entry name" value="DUF6360"/>
    <property type="match status" value="1"/>
</dbReference>
<sequence length="93" mass="10201">MADRIMTVNAYTTLDLLVGHAEGHGFEEDAMATLNVRTPRTEPDHVTLELELDNTELDHLPAHADSVTLTAGQARTLAQELTECAKQIESESE</sequence>
<dbReference type="RefSeq" id="WP_124953970.1">
    <property type="nucleotide sequence ID" value="NZ_RRCH01000008.1"/>
</dbReference>
<comment type="caution">
    <text evidence="1">The sequence shown here is derived from an EMBL/GenBank/DDBJ whole genome shotgun (WGS) entry which is preliminary data.</text>
</comment>
<keyword evidence="2" id="KW-1185">Reference proteome</keyword>
<protein>
    <submittedName>
        <fullName evidence="1">Uncharacterized protein</fullName>
    </submittedName>
</protein>
<dbReference type="EMBL" id="RRCH01000008">
    <property type="protein sequence ID" value="RRJ32511.1"/>
    <property type="molecule type" value="Genomic_DNA"/>
</dbReference>
<reference evidence="1 2" key="1">
    <citation type="submission" date="2018-11" db="EMBL/GenBank/DDBJ databases">
        <title>Taxonoimc description of Halomarina strain SPP-AMP-1.</title>
        <authorList>
            <person name="Pal Y."/>
            <person name="Srinivasana K."/>
            <person name="Verma A."/>
            <person name="Kumar P."/>
        </authorList>
    </citation>
    <scope>NUCLEOTIDE SEQUENCE [LARGE SCALE GENOMIC DNA]</scope>
    <source>
        <strain evidence="1 2">SPP-AMP-1</strain>
    </source>
</reference>
<dbReference type="Proteomes" id="UP000282322">
    <property type="component" value="Unassembled WGS sequence"/>
</dbReference>
<gene>
    <name evidence="1" type="ORF">EIK79_04615</name>
</gene>
<name>A0A3P3RGH7_9EURY</name>
<evidence type="ECO:0000313" key="1">
    <source>
        <dbReference type="EMBL" id="RRJ32511.1"/>
    </source>
</evidence>
<dbReference type="AlphaFoldDB" id="A0A3P3RGH7"/>
<organism evidence="1 2">
    <name type="scientific">Halocatena pleomorpha</name>
    <dbReference type="NCBI Taxonomy" id="1785090"/>
    <lineage>
        <taxon>Archaea</taxon>
        <taxon>Methanobacteriati</taxon>
        <taxon>Methanobacteriota</taxon>
        <taxon>Stenosarchaea group</taxon>
        <taxon>Halobacteria</taxon>
        <taxon>Halobacteriales</taxon>
        <taxon>Natronomonadaceae</taxon>
        <taxon>Halocatena</taxon>
    </lineage>
</organism>